<sequence length="321" mass="36114">MPIVKRSDDVPASADEVTEPVGNPRKASETTDNELQIVPYKIAPKNPEQKKTAAPGEKRRRKALKRKAVPGEPVEWSDLPHYKYKWDENGKNEGPSSKVGDIEEAKRNKRRRIRSPEIQNPQPKPYAAKRPSFLERADSPSSSSSEEPSFVLSRSDDEENDRIDRLFLREGLTRKYIRRNFARKNAKDLAWLRTGHTRLRCSDYADKAYRLSPTLNRGKKRSVASASGEISDQSSEEELVFVPSPAQSPTAERSEKRAGDEVNQPKASTPHNAEGGAEEGTRDLVATSTGEGGTEIDKWQLQHSFVSTDATNEWRYEVKVT</sequence>
<gene>
    <name evidence="2" type="ORF">TWF481_004976</name>
</gene>
<feature type="region of interest" description="Disordered" evidence="1">
    <location>
        <begin position="216"/>
        <end position="298"/>
    </location>
</feature>
<evidence type="ECO:0000313" key="2">
    <source>
        <dbReference type="EMBL" id="KAK6510259.1"/>
    </source>
</evidence>
<comment type="caution">
    <text evidence="2">The sequence shown here is derived from an EMBL/GenBank/DDBJ whole genome shotgun (WGS) entry which is preliminary data.</text>
</comment>
<evidence type="ECO:0000313" key="3">
    <source>
        <dbReference type="Proteomes" id="UP001370758"/>
    </source>
</evidence>
<feature type="compositionally biased region" description="Basic residues" evidence="1">
    <location>
        <begin position="58"/>
        <end position="68"/>
    </location>
</feature>
<dbReference type="AlphaFoldDB" id="A0AAV9WL53"/>
<dbReference type="EMBL" id="JAVHJL010000002">
    <property type="protein sequence ID" value="KAK6510259.1"/>
    <property type="molecule type" value="Genomic_DNA"/>
</dbReference>
<evidence type="ECO:0000256" key="1">
    <source>
        <dbReference type="SAM" id="MobiDB-lite"/>
    </source>
</evidence>
<feature type="compositionally biased region" description="Low complexity" evidence="1">
    <location>
        <begin position="139"/>
        <end position="149"/>
    </location>
</feature>
<keyword evidence="3" id="KW-1185">Reference proteome</keyword>
<protein>
    <submittedName>
        <fullName evidence="2">Uncharacterized protein</fullName>
    </submittedName>
</protein>
<feature type="compositionally biased region" description="Basic and acidic residues" evidence="1">
    <location>
        <begin position="78"/>
        <end position="91"/>
    </location>
</feature>
<name>A0AAV9WL53_9PEZI</name>
<feature type="compositionally biased region" description="Polar residues" evidence="1">
    <location>
        <begin position="224"/>
        <end position="233"/>
    </location>
</feature>
<reference evidence="2 3" key="1">
    <citation type="submission" date="2023-08" db="EMBL/GenBank/DDBJ databases">
        <authorList>
            <person name="Palmer J.M."/>
        </authorList>
    </citation>
    <scope>NUCLEOTIDE SEQUENCE [LARGE SCALE GENOMIC DNA]</scope>
    <source>
        <strain evidence="2 3">TWF481</strain>
    </source>
</reference>
<proteinExistence type="predicted"/>
<accession>A0AAV9WL53</accession>
<dbReference type="Proteomes" id="UP001370758">
    <property type="component" value="Unassembled WGS sequence"/>
</dbReference>
<organism evidence="2 3">
    <name type="scientific">Arthrobotrys musiformis</name>
    <dbReference type="NCBI Taxonomy" id="47236"/>
    <lineage>
        <taxon>Eukaryota</taxon>
        <taxon>Fungi</taxon>
        <taxon>Dikarya</taxon>
        <taxon>Ascomycota</taxon>
        <taxon>Pezizomycotina</taxon>
        <taxon>Orbiliomycetes</taxon>
        <taxon>Orbiliales</taxon>
        <taxon>Orbiliaceae</taxon>
        <taxon>Arthrobotrys</taxon>
    </lineage>
</organism>
<feature type="region of interest" description="Disordered" evidence="1">
    <location>
        <begin position="1"/>
        <end position="163"/>
    </location>
</feature>